<dbReference type="InterPro" id="IPR028082">
    <property type="entry name" value="Peripla_BP_I"/>
</dbReference>
<dbReference type="SUPFAM" id="SSF46785">
    <property type="entry name" value="Winged helix' DNA-binding domain"/>
    <property type="match status" value="1"/>
</dbReference>
<dbReference type="Pfam" id="PF00532">
    <property type="entry name" value="Peripla_BP_1"/>
    <property type="match status" value="1"/>
</dbReference>
<dbReference type="InterPro" id="IPR036390">
    <property type="entry name" value="WH_DNA-bd_sf"/>
</dbReference>
<dbReference type="OrthoDB" id="9799482at2"/>
<feature type="domain" description="HTH gntR-type" evidence="5">
    <location>
        <begin position="5"/>
        <end position="73"/>
    </location>
</feature>
<proteinExistence type="predicted"/>
<keyword evidence="1" id="KW-0678">Repressor</keyword>
<dbReference type="GO" id="GO:0000976">
    <property type="term" value="F:transcription cis-regulatory region binding"/>
    <property type="evidence" value="ECO:0007669"/>
    <property type="project" value="TreeGrafter"/>
</dbReference>
<evidence type="ECO:0000313" key="6">
    <source>
        <dbReference type="EMBL" id="OXM85781.1"/>
    </source>
</evidence>
<dbReference type="PANTHER" id="PTHR30146">
    <property type="entry name" value="LACI-RELATED TRANSCRIPTIONAL REPRESSOR"/>
    <property type="match status" value="1"/>
</dbReference>
<dbReference type="InterPro" id="IPR000524">
    <property type="entry name" value="Tscrpt_reg_HTH_GntR"/>
</dbReference>
<dbReference type="FunFam" id="1.10.10.10:FF:000079">
    <property type="entry name" value="GntR family transcriptional regulator"/>
    <property type="match status" value="1"/>
</dbReference>
<evidence type="ECO:0000256" key="1">
    <source>
        <dbReference type="ARBA" id="ARBA00022491"/>
    </source>
</evidence>
<dbReference type="Gene3D" id="1.10.10.10">
    <property type="entry name" value="Winged helix-like DNA-binding domain superfamily/Winged helix DNA-binding domain"/>
    <property type="match status" value="1"/>
</dbReference>
<dbReference type="PANTHER" id="PTHR30146:SF95">
    <property type="entry name" value="RIBOSE OPERON REPRESSOR"/>
    <property type="match status" value="1"/>
</dbReference>
<dbReference type="RefSeq" id="WP_094015458.1">
    <property type="nucleotide sequence ID" value="NZ_NMQW01000018.1"/>
</dbReference>
<name>A0A229URA5_9BACL</name>
<dbReference type="Pfam" id="PF00392">
    <property type="entry name" value="GntR"/>
    <property type="match status" value="1"/>
</dbReference>
<dbReference type="EMBL" id="NMQW01000018">
    <property type="protein sequence ID" value="OXM85781.1"/>
    <property type="molecule type" value="Genomic_DNA"/>
</dbReference>
<gene>
    <name evidence="6" type="ORF">CF651_13865</name>
</gene>
<dbReference type="InterPro" id="IPR001761">
    <property type="entry name" value="Peripla_BP/Lac1_sug-bd_dom"/>
</dbReference>
<protein>
    <submittedName>
        <fullName evidence="6">GntR family transcriptional regulator</fullName>
    </submittedName>
</protein>
<dbReference type="AlphaFoldDB" id="A0A229URA5"/>
<dbReference type="GO" id="GO:0003700">
    <property type="term" value="F:DNA-binding transcription factor activity"/>
    <property type="evidence" value="ECO:0007669"/>
    <property type="project" value="InterPro"/>
</dbReference>
<comment type="caution">
    <text evidence="6">The sequence shown here is derived from an EMBL/GenBank/DDBJ whole genome shotgun (WGS) entry which is preliminary data.</text>
</comment>
<sequence>MNHKNALYKQIQEHIKEKIQSGELRPKDRVPSEQEIMEEYKVSKITVKNALTALADEGYVIRVQGKGTFVTEQPFHANRMKQLAPSKSPANLIGFIIPTLKTGVIQKLVDHVEYYLTQAGFQMVFRITRESSAEESRAIKDLMECGVKGLIVFPTEDEKYSESLLRLSLDKFPFVFIDRYLRNIDTYTITSDNLGGAYETVSYLLGKGHRQIALISPENTNTAVEDRTAGFEKAYTDQGVSIDKGLWCHVPLDILRSNDALSYITDFLRSHPQLTAAFTMTAEMARLTSRALQGAGSSSSVKELISFDDPELPHVPYIAQNESKMAEAAVDLLIRQIDSHYEPQQVVIPVKLILANLQPAY</sequence>
<dbReference type="Gene3D" id="3.40.50.2300">
    <property type="match status" value="2"/>
</dbReference>
<evidence type="ECO:0000259" key="5">
    <source>
        <dbReference type="PROSITE" id="PS50949"/>
    </source>
</evidence>
<dbReference type="SUPFAM" id="SSF53822">
    <property type="entry name" value="Periplasmic binding protein-like I"/>
    <property type="match status" value="1"/>
</dbReference>
<dbReference type="SMART" id="SM00345">
    <property type="entry name" value="HTH_GNTR"/>
    <property type="match status" value="1"/>
</dbReference>
<dbReference type="InterPro" id="IPR036388">
    <property type="entry name" value="WH-like_DNA-bd_sf"/>
</dbReference>
<dbReference type="PROSITE" id="PS50949">
    <property type="entry name" value="HTH_GNTR"/>
    <property type="match status" value="1"/>
</dbReference>
<dbReference type="PRINTS" id="PR00035">
    <property type="entry name" value="HTHGNTR"/>
</dbReference>
<evidence type="ECO:0000256" key="3">
    <source>
        <dbReference type="ARBA" id="ARBA00023125"/>
    </source>
</evidence>
<reference evidence="6 7" key="1">
    <citation type="submission" date="2017-07" db="EMBL/GenBank/DDBJ databases">
        <title>Genome sequencing and assembly of Paenibacillus rigui.</title>
        <authorList>
            <person name="Mayilraj S."/>
        </authorList>
    </citation>
    <scope>NUCLEOTIDE SEQUENCE [LARGE SCALE GENOMIC DNA]</scope>
    <source>
        <strain evidence="6 7">JCM 16352</strain>
    </source>
</reference>
<keyword evidence="3" id="KW-0238">DNA-binding</keyword>
<organism evidence="6 7">
    <name type="scientific">Paenibacillus rigui</name>
    <dbReference type="NCBI Taxonomy" id="554312"/>
    <lineage>
        <taxon>Bacteria</taxon>
        <taxon>Bacillati</taxon>
        <taxon>Bacillota</taxon>
        <taxon>Bacilli</taxon>
        <taxon>Bacillales</taxon>
        <taxon>Paenibacillaceae</taxon>
        <taxon>Paenibacillus</taxon>
    </lineage>
</organism>
<keyword evidence="2" id="KW-0805">Transcription regulation</keyword>
<dbReference type="CDD" id="cd06267">
    <property type="entry name" value="PBP1_LacI_sugar_binding-like"/>
    <property type="match status" value="1"/>
</dbReference>
<evidence type="ECO:0000256" key="2">
    <source>
        <dbReference type="ARBA" id="ARBA00023015"/>
    </source>
</evidence>
<keyword evidence="7" id="KW-1185">Reference proteome</keyword>
<evidence type="ECO:0000313" key="7">
    <source>
        <dbReference type="Proteomes" id="UP000215509"/>
    </source>
</evidence>
<accession>A0A229URA5</accession>
<dbReference type="CDD" id="cd07377">
    <property type="entry name" value="WHTH_GntR"/>
    <property type="match status" value="1"/>
</dbReference>
<evidence type="ECO:0000256" key="4">
    <source>
        <dbReference type="ARBA" id="ARBA00023163"/>
    </source>
</evidence>
<keyword evidence="4" id="KW-0804">Transcription</keyword>
<dbReference type="Proteomes" id="UP000215509">
    <property type="component" value="Unassembled WGS sequence"/>
</dbReference>